<feature type="domain" description="Plastocyanin-like" evidence="13">
    <location>
        <begin position="432"/>
        <end position="559"/>
    </location>
</feature>
<dbReference type="Pfam" id="PF07732">
    <property type="entry name" value="Cu-oxidase_3"/>
    <property type="match status" value="1"/>
</dbReference>
<keyword evidence="8" id="KW-0325">Glycoprotein</keyword>
<dbReference type="InterPro" id="IPR045087">
    <property type="entry name" value="Cu-oxidase_fam"/>
</dbReference>
<feature type="domain" description="Plastocyanin-like" evidence="14">
    <location>
        <begin position="77"/>
        <end position="192"/>
    </location>
</feature>
<dbReference type="FunFam" id="2.60.40.420:FF:000045">
    <property type="entry name" value="Laccase 2"/>
    <property type="match status" value="1"/>
</dbReference>
<evidence type="ECO:0000256" key="6">
    <source>
        <dbReference type="ARBA" id="ARBA00023002"/>
    </source>
</evidence>
<evidence type="ECO:0000256" key="4">
    <source>
        <dbReference type="ARBA" id="ARBA00012297"/>
    </source>
</evidence>
<dbReference type="GO" id="GO:0005507">
    <property type="term" value="F:copper ion binding"/>
    <property type="evidence" value="ECO:0007669"/>
    <property type="project" value="InterPro"/>
</dbReference>
<comment type="catalytic activity">
    <reaction evidence="1">
        <text>4 hydroquinone + O2 = 4 benzosemiquinone + 2 H2O</text>
        <dbReference type="Rhea" id="RHEA:11276"/>
        <dbReference type="ChEBI" id="CHEBI:15377"/>
        <dbReference type="ChEBI" id="CHEBI:15379"/>
        <dbReference type="ChEBI" id="CHEBI:17594"/>
        <dbReference type="ChEBI" id="CHEBI:17977"/>
        <dbReference type="EC" id="1.10.3.2"/>
    </reaction>
</comment>
<dbReference type="InterPro" id="IPR011707">
    <property type="entry name" value="Cu-oxidase-like_N"/>
</dbReference>
<dbReference type="PANTHER" id="PTHR11709">
    <property type="entry name" value="MULTI-COPPER OXIDASE"/>
    <property type="match status" value="1"/>
</dbReference>
<evidence type="ECO:0000259" key="12">
    <source>
        <dbReference type="Pfam" id="PF00394"/>
    </source>
</evidence>
<keyword evidence="5" id="KW-0479">Metal-binding</keyword>
<evidence type="ECO:0000256" key="7">
    <source>
        <dbReference type="ARBA" id="ARBA00023008"/>
    </source>
</evidence>
<evidence type="ECO:0000313" key="16">
    <source>
        <dbReference type="Proteomes" id="UP000800041"/>
    </source>
</evidence>
<dbReference type="AlphaFoldDB" id="A0A6G1GVF2"/>
<evidence type="ECO:0000256" key="10">
    <source>
        <dbReference type="SAM" id="MobiDB-lite"/>
    </source>
</evidence>
<keyword evidence="16" id="KW-1185">Reference proteome</keyword>
<dbReference type="CDD" id="cd13854">
    <property type="entry name" value="CuRO_1_MaLCC_like"/>
    <property type="match status" value="1"/>
</dbReference>
<evidence type="ECO:0000313" key="15">
    <source>
        <dbReference type="EMBL" id="KAF1984792.1"/>
    </source>
</evidence>
<reference evidence="15" key="1">
    <citation type="journal article" date="2020" name="Stud. Mycol.">
        <title>101 Dothideomycetes genomes: a test case for predicting lifestyles and emergence of pathogens.</title>
        <authorList>
            <person name="Haridas S."/>
            <person name="Albert R."/>
            <person name="Binder M."/>
            <person name="Bloem J."/>
            <person name="Labutti K."/>
            <person name="Salamov A."/>
            <person name="Andreopoulos B."/>
            <person name="Baker S."/>
            <person name="Barry K."/>
            <person name="Bills G."/>
            <person name="Bluhm B."/>
            <person name="Cannon C."/>
            <person name="Castanera R."/>
            <person name="Culley D."/>
            <person name="Daum C."/>
            <person name="Ezra D."/>
            <person name="Gonzalez J."/>
            <person name="Henrissat B."/>
            <person name="Kuo A."/>
            <person name="Liang C."/>
            <person name="Lipzen A."/>
            <person name="Lutzoni F."/>
            <person name="Magnuson J."/>
            <person name="Mondo S."/>
            <person name="Nolan M."/>
            <person name="Ohm R."/>
            <person name="Pangilinan J."/>
            <person name="Park H.-J."/>
            <person name="Ramirez L."/>
            <person name="Alfaro M."/>
            <person name="Sun H."/>
            <person name="Tritt A."/>
            <person name="Yoshinaga Y."/>
            <person name="Zwiers L.-H."/>
            <person name="Turgeon B."/>
            <person name="Goodwin S."/>
            <person name="Spatafora J."/>
            <person name="Crous P."/>
            <person name="Grigoriev I."/>
        </authorList>
    </citation>
    <scope>NUCLEOTIDE SEQUENCE</scope>
    <source>
        <strain evidence="15">CBS 113979</strain>
    </source>
</reference>
<keyword evidence="7" id="KW-0186">Copper</keyword>
<dbReference type="GO" id="GO:0052716">
    <property type="term" value="F:hydroquinone:oxygen oxidoreductase activity"/>
    <property type="evidence" value="ECO:0007669"/>
    <property type="project" value="UniProtKB-EC"/>
</dbReference>
<dbReference type="InterPro" id="IPR011706">
    <property type="entry name" value="Cu-oxidase_C"/>
</dbReference>
<protein>
    <recommendedName>
        <fullName evidence="4">laccase</fullName>
        <ecNumber evidence="4">1.10.3.2</ecNumber>
    </recommendedName>
</protein>
<dbReference type="Pfam" id="PF07731">
    <property type="entry name" value="Cu-oxidase_2"/>
    <property type="match status" value="1"/>
</dbReference>
<comment type="similarity">
    <text evidence="3">Belongs to the multicopper oxidase family.</text>
</comment>
<sequence>MFSLSSFGLAFLALGGVVSSASIPYNSPVSRNGLARRQGCTHGPDDRGCWSDGFDIDTDVYESWPNTGRVVEKTLTVTNVTCNPDGGPAKFCQLINGQYPGPTIEANWGDTLRITVVNKLRINGTSFHWHGIRQLGSNEQDGVNGVTECPIAPNEQKVYEFQATQYGTSWYHSHHSNQYGEGVVGTMIINGPATANYDEDLGVLPLTDWYYKPVFELLWSAMRVAGGPPPSQNVLVNGTMVDGNGKGKYQKLNVQKGKTYRLRFVNTAVDHLFHVSMDGHPFTVIGVDFVSVKPYNTSDLAIAIGQRYDVVFTADKDVGNYWLRVNSGGGACGQAAIYGGAPNNPATVVGGILSYEGAPTANPNSTGITTNVTCIDETFSPHKVIPVPSDTFAAVVEQLSVGITPANSPIVNWLITGAGLNASSMNVDWEKPTLDYVRDQNSSFPTELNVIELPSINQWAFWVIRSAIPVPHPIHVHGHDFWIIGTGTSAATIPTGPGGLDFTNPMRRDVATLPAGGWLLLAFPTDNPGAWLMHCLTKGTHIAWHASQGLSLQFLERKDEIISSIGDLEGEYDRTCASWKDYWNMPSREGVDEDSGLRQINNPPVPGKQRIGGGVKV</sequence>
<comment type="cofactor">
    <cofactor evidence="2">
        <name>Cu cation</name>
        <dbReference type="ChEBI" id="CHEBI:23378"/>
    </cofactor>
</comment>
<dbReference type="PANTHER" id="PTHR11709:SF87">
    <property type="entry name" value="LACCASE"/>
    <property type="match status" value="1"/>
</dbReference>
<dbReference type="InterPro" id="IPR001117">
    <property type="entry name" value="Cu-oxidase_2nd"/>
</dbReference>
<evidence type="ECO:0000256" key="5">
    <source>
        <dbReference type="ARBA" id="ARBA00022723"/>
    </source>
</evidence>
<dbReference type="Gene3D" id="2.60.40.420">
    <property type="entry name" value="Cupredoxins - blue copper proteins"/>
    <property type="match status" value="3"/>
</dbReference>
<gene>
    <name evidence="15" type="ORF">K402DRAFT_405855</name>
</gene>
<evidence type="ECO:0000256" key="1">
    <source>
        <dbReference type="ARBA" id="ARBA00000349"/>
    </source>
</evidence>
<dbReference type="OrthoDB" id="2121828at2759"/>
<evidence type="ECO:0000256" key="11">
    <source>
        <dbReference type="SAM" id="SignalP"/>
    </source>
</evidence>
<dbReference type="FunFam" id="2.60.40.420:FF:000021">
    <property type="entry name" value="Extracellular dihydrogeodin oxidase/laccase"/>
    <property type="match status" value="1"/>
</dbReference>
<feature type="signal peptide" evidence="11">
    <location>
        <begin position="1"/>
        <end position="20"/>
    </location>
</feature>
<organism evidence="15 16">
    <name type="scientific">Aulographum hederae CBS 113979</name>
    <dbReference type="NCBI Taxonomy" id="1176131"/>
    <lineage>
        <taxon>Eukaryota</taxon>
        <taxon>Fungi</taxon>
        <taxon>Dikarya</taxon>
        <taxon>Ascomycota</taxon>
        <taxon>Pezizomycotina</taxon>
        <taxon>Dothideomycetes</taxon>
        <taxon>Pleosporomycetidae</taxon>
        <taxon>Aulographales</taxon>
        <taxon>Aulographaceae</taxon>
    </lineage>
</organism>
<proteinExistence type="inferred from homology"/>
<feature type="domain" description="Plastocyanin-like" evidence="12">
    <location>
        <begin position="203"/>
        <end position="330"/>
    </location>
</feature>
<dbReference type="GO" id="GO:0046274">
    <property type="term" value="P:lignin catabolic process"/>
    <property type="evidence" value="ECO:0007669"/>
    <property type="project" value="UniProtKB-KW"/>
</dbReference>
<dbReference type="CDD" id="cd13880">
    <property type="entry name" value="CuRO_2_MaLCC_like"/>
    <property type="match status" value="1"/>
</dbReference>
<keyword evidence="9" id="KW-0439">Lignin degradation</keyword>
<evidence type="ECO:0000259" key="13">
    <source>
        <dbReference type="Pfam" id="PF07731"/>
    </source>
</evidence>
<dbReference type="Proteomes" id="UP000800041">
    <property type="component" value="Unassembled WGS sequence"/>
</dbReference>
<dbReference type="InterPro" id="IPR008972">
    <property type="entry name" value="Cupredoxin"/>
</dbReference>
<keyword evidence="11" id="KW-0732">Signal</keyword>
<dbReference type="EC" id="1.10.3.2" evidence="4"/>
<dbReference type="Pfam" id="PF00394">
    <property type="entry name" value="Cu-oxidase"/>
    <property type="match status" value="1"/>
</dbReference>
<evidence type="ECO:0000256" key="9">
    <source>
        <dbReference type="ARBA" id="ARBA00023185"/>
    </source>
</evidence>
<dbReference type="EMBL" id="ML977166">
    <property type="protein sequence ID" value="KAF1984792.1"/>
    <property type="molecule type" value="Genomic_DNA"/>
</dbReference>
<keyword evidence="6" id="KW-0560">Oxidoreductase</keyword>
<accession>A0A6G1GVF2</accession>
<feature type="chain" id="PRO_5026244775" description="laccase" evidence="11">
    <location>
        <begin position="21"/>
        <end position="617"/>
    </location>
</feature>
<evidence type="ECO:0000256" key="3">
    <source>
        <dbReference type="ARBA" id="ARBA00010609"/>
    </source>
</evidence>
<evidence type="ECO:0000256" key="2">
    <source>
        <dbReference type="ARBA" id="ARBA00001935"/>
    </source>
</evidence>
<dbReference type="SUPFAM" id="SSF49503">
    <property type="entry name" value="Cupredoxins"/>
    <property type="match status" value="3"/>
</dbReference>
<evidence type="ECO:0000256" key="8">
    <source>
        <dbReference type="ARBA" id="ARBA00023180"/>
    </source>
</evidence>
<dbReference type="CDD" id="cd13901">
    <property type="entry name" value="CuRO_3_MaLCC_like"/>
    <property type="match status" value="1"/>
</dbReference>
<evidence type="ECO:0000259" key="14">
    <source>
        <dbReference type="Pfam" id="PF07732"/>
    </source>
</evidence>
<name>A0A6G1GVF2_9PEZI</name>
<feature type="region of interest" description="Disordered" evidence="10">
    <location>
        <begin position="592"/>
        <end position="617"/>
    </location>
</feature>